<keyword evidence="1" id="KW-0479">Metal-binding</keyword>
<dbReference type="EMBL" id="JACHMM010000001">
    <property type="protein sequence ID" value="MBB5790772.1"/>
    <property type="molecule type" value="Genomic_DNA"/>
</dbReference>
<dbReference type="InterPro" id="IPR027417">
    <property type="entry name" value="P-loop_NTPase"/>
</dbReference>
<comment type="subcellular location">
    <subcellularLocation>
        <location evidence="1">Cytoplasm</location>
    </subcellularLocation>
</comment>
<keyword evidence="1" id="KW-0460">Magnesium</keyword>
<keyword evidence="1" id="KW-0436">Ligase</keyword>
<name>A0A7W9GVD6_9ACTN</name>
<dbReference type="SUPFAM" id="SSF52540">
    <property type="entry name" value="P-loop containing nucleoside triphosphate hydrolases"/>
    <property type="match status" value="1"/>
</dbReference>
<comment type="caution">
    <text evidence="1">Lacks conserved residue(s) required for the propagation of feature annotation.</text>
</comment>
<organism evidence="2 3">
    <name type="scientific">Jiangella mangrovi</name>
    <dbReference type="NCBI Taxonomy" id="1524084"/>
    <lineage>
        <taxon>Bacteria</taxon>
        <taxon>Bacillati</taxon>
        <taxon>Actinomycetota</taxon>
        <taxon>Actinomycetes</taxon>
        <taxon>Jiangellales</taxon>
        <taxon>Jiangellaceae</taxon>
        <taxon>Jiangella</taxon>
    </lineage>
</organism>
<protein>
    <recommendedName>
        <fullName evidence="1">ATP-dependent dethiobiotin synthetase BioD</fullName>
        <ecNumber evidence="1">6.3.3.3</ecNumber>
    </recommendedName>
    <alternativeName>
        <fullName evidence="1">DTB synthetase</fullName>
        <shortName evidence="1">DTBS</shortName>
    </alternativeName>
    <alternativeName>
        <fullName evidence="1">Dethiobiotin synthase</fullName>
    </alternativeName>
</protein>
<dbReference type="PIRSF" id="PIRSF006755">
    <property type="entry name" value="DTB_synth"/>
    <property type="match status" value="1"/>
</dbReference>
<keyword evidence="1" id="KW-0067">ATP-binding</keyword>
<feature type="binding site" evidence="1">
    <location>
        <begin position="101"/>
        <end position="104"/>
    </location>
    <ligand>
        <name>ATP</name>
        <dbReference type="ChEBI" id="CHEBI:30616"/>
    </ligand>
</feature>
<dbReference type="Proteomes" id="UP000542813">
    <property type="component" value="Unassembled WGS sequence"/>
</dbReference>
<dbReference type="PANTHER" id="PTHR43210:SF5">
    <property type="entry name" value="DETHIOBIOTIN SYNTHETASE"/>
    <property type="match status" value="1"/>
</dbReference>
<feature type="binding site" evidence="1">
    <location>
        <position position="11"/>
    </location>
    <ligand>
        <name>Mg(2+)</name>
        <dbReference type="ChEBI" id="CHEBI:18420"/>
    </ligand>
</feature>
<comment type="similarity">
    <text evidence="1">Belongs to the dethiobiotin synthetase family.</text>
</comment>
<proteinExistence type="inferred from homology"/>
<gene>
    <name evidence="1" type="primary">bioD</name>
    <name evidence="2" type="ORF">HD601_005347</name>
</gene>
<dbReference type="CDD" id="cd03109">
    <property type="entry name" value="DTBS"/>
    <property type="match status" value="1"/>
</dbReference>
<keyword evidence="3" id="KW-1185">Reference proteome</keyword>
<reference evidence="2 3" key="1">
    <citation type="submission" date="2020-08" db="EMBL/GenBank/DDBJ databases">
        <title>Sequencing the genomes of 1000 actinobacteria strains.</title>
        <authorList>
            <person name="Klenk H.-P."/>
        </authorList>
    </citation>
    <scope>NUCLEOTIDE SEQUENCE [LARGE SCALE GENOMIC DNA]</scope>
    <source>
        <strain evidence="2 3">DSM 102122</strain>
    </source>
</reference>
<feature type="binding site" evidence="1">
    <location>
        <position position="33"/>
    </location>
    <ligand>
        <name>substrate</name>
    </ligand>
</feature>
<dbReference type="InterPro" id="IPR004472">
    <property type="entry name" value="DTB_synth_BioD"/>
</dbReference>
<accession>A0A7W9GVD6</accession>
<dbReference type="Pfam" id="PF13500">
    <property type="entry name" value="AAA_26"/>
    <property type="match status" value="1"/>
</dbReference>
<comment type="cofactor">
    <cofactor evidence="1">
        <name>Mg(2+)</name>
        <dbReference type="ChEBI" id="CHEBI:18420"/>
    </cofactor>
</comment>
<dbReference type="GO" id="GO:0005524">
    <property type="term" value="F:ATP binding"/>
    <property type="evidence" value="ECO:0007669"/>
    <property type="project" value="UniProtKB-UniRule"/>
</dbReference>
<evidence type="ECO:0000256" key="1">
    <source>
        <dbReference type="HAMAP-Rule" id="MF_00336"/>
    </source>
</evidence>
<dbReference type="RefSeq" id="WP_343076452.1">
    <property type="nucleotide sequence ID" value="NZ_JACHMM010000001.1"/>
</dbReference>
<dbReference type="GO" id="GO:0004141">
    <property type="term" value="F:dethiobiotin synthase activity"/>
    <property type="evidence" value="ECO:0007669"/>
    <property type="project" value="UniProtKB-UniRule"/>
</dbReference>
<keyword evidence="1" id="KW-0093">Biotin biosynthesis</keyword>
<comment type="pathway">
    <text evidence="1">Cofactor biosynthesis; biotin biosynthesis; biotin from 7,8-diaminononanoate: step 1/2.</text>
</comment>
<dbReference type="EC" id="6.3.3.3" evidence="1"/>
<comment type="catalytic activity">
    <reaction evidence="1">
        <text>(7R,8S)-7,8-diammoniononanoate + CO2 + ATP = (4R,5S)-dethiobiotin + ADP + phosphate + 3 H(+)</text>
        <dbReference type="Rhea" id="RHEA:15805"/>
        <dbReference type="ChEBI" id="CHEBI:15378"/>
        <dbReference type="ChEBI" id="CHEBI:16526"/>
        <dbReference type="ChEBI" id="CHEBI:30616"/>
        <dbReference type="ChEBI" id="CHEBI:43474"/>
        <dbReference type="ChEBI" id="CHEBI:149469"/>
        <dbReference type="ChEBI" id="CHEBI:149473"/>
        <dbReference type="ChEBI" id="CHEBI:456216"/>
        <dbReference type="EC" id="6.3.3.3"/>
    </reaction>
</comment>
<dbReference type="UniPathway" id="UPA00078">
    <property type="reaction ID" value="UER00161"/>
</dbReference>
<feature type="binding site" evidence="1">
    <location>
        <position position="101"/>
    </location>
    <ligand>
        <name>Mg(2+)</name>
        <dbReference type="ChEBI" id="CHEBI:18420"/>
    </ligand>
</feature>
<keyword evidence="1" id="KW-0963">Cytoplasm</keyword>
<feature type="binding site" evidence="1">
    <location>
        <position position="42"/>
    </location>
    <ligand>
        <name>Mg(2+)</name>
        <dbReference type="ChEBI" id="CHEBI:18420"/>
    </ligand>
</feature>
<feature type="binding site" evidence="1">
    <location>
        <begin position="164"/>
        <end position="165"/>
    </location>
    <ligand>
        <name>ATP</name>
        <dbReference type="ChEBI" id="CHEBI:30616"/>
    </ligand>
</feature>
<dbReference type="NCBIfam" id="TIGR00347">
    <property type="entry name" value="bioD"/>
    <property type="match status" value="1"/>
</dbReference>
<evidence type="ECO:0000313" key="3">
    <source>
        <dbReference type="Proteomes" id="UP000542813"/>
    </source>
</evidence>
<evidence type="ECO:0000313" key="2">
    <source>
        <dbReference type="EMBL" id="MBB5790772.1"/>
    </source>
</evidence>
<dbReference type="AlphaFoldDB" id="A0A7W9GVD6"/>
<feature type="binding site" evidence="1">
    <location>
        <begin position="7"/>
        <end position="12"/>
    </location>
    <ligand>
        <name>ATP</name>
        <dbReference type="ChEBI" id="CHEBI:30616"/>
    </ligand>
</feature>
<keyword evidence="1" id="KW-0547">Nucleotide-binding</keyword>
<dbReference type="GO" id="GO:0000287">
    <property type="term" value="F:magnesium ion binding"/>
    <property type="evidence" value="ECO:0007669"/>
    <property type="project" value="UniProtKB-UniRule"/>
</dbReference>
<comment type="caution">
    <text evidence="2">The sequence shown here is derived from an EMBL/GenBank/DDBJ whole genome shotgun (WGS) entry which is preliminary data.</text>
</comment>
<comment type="function">
    <text evidence="1">Catalyzes a mechanistically unusual reaction, the ATP-dependent insertion of CO2 between the N7 and N8 nitrogen atoms of 7,8-diaminopelargonic acid (DAPA, also called 7,8-diammoniononanoate) to form a ureido ring.</text>
</comment>
<feature type="active site" evidence="1">
    <location>
        <position position="29"/>
    </location>
</feature>
<dbReference type="PANTHER" id="PTHR43210">
    <property type="entry name" value="DETHIOBIOTIN SYNTHETASE"/>
    <property type="match status" value="1"/>
</dbReference>
<comment type="subunit">
    <text evidence="1">Homodimer.</text>
</comment>
<dbReference type="GO" id="GO:0005829">
    <property type="term" value="C:cytosol"/>
    <property type="evidence" value="ECO:0007669"/>
    <property type="project" value="TreeGrafter"/>
</dbReference>
<feature type="binding site" evidence="1">
    <location>
        <position position="42"/>
    </location>
    <ligand>
        <name>ATP</name>
        <dbReference type="ChEBI" id="CHEBI:30616"/>
    </ligand>
</feature>
<dbReference type="Gene3D" id="3.40.50.300">
    <property type="entry name" value="P-loop containing nucleotide triphosphate hydrolases"/>
    <property type="match status" value="1"/>
</dbReference>
<dbReference type="HAMAP" id="MF_00336">
    <property type="entry name" value="BioD"/>
    <property type="match status" value="1"/>
</dbReference>
<dbReference type="GO" id="GO:0009102">
    <property type="term" value="P:biotin biosynthetic process"/>
    <property type="evidence" value="ECO:0007669"/>
    <property type="project" value="UniProtKB-UniRule"/>
</dbReference>
<sequence length="229" mass="23399">MTGTDAGVGKTIVTAALAAIAAGRVAVVKPAQTGVRPGEPGDIDVVRAMTGIDDVHEHARMPDALAPATSARLRNVPLPDIAEHEARIDDLARTRDRVLVEGAGGLLVRLDGDGADLAGLAARLATPFDIVVVVRAGLGTLNHTALTVDALRSRGLPIAGLVIGSWPETPDLAARHNLADLPATSGAPLLGRIPAGAGRLPRADFVAGARDWLSDAAWLGSAEQLGCAK</sequence>